<organism evidence="2 3">
    <name type="scientific">Lymnaea stagnalis</name>
    <name type="common">Great pond snail</name>
    <name type="synonym">Helix stagnalis</name>
    <dbReference type="NCBI Taxonomy" id="6523"/>
    <lineage>
        <taxon>Eukaryota</taxon>
        <taxon>Metazoa</taxon>
        <taxon>Spiralia</taxon>
        <taxon>Lophotrochozoa</taxon>
        <taxon>Mollusca</taxon>
        <taxon>Gastropoda</taxon>
        <taxon>Heterobranchia</taxon>
        <taxon>Euthyneura</taxon>
        <taxon>Panpulmonata</taxon>
        <taxon>Hygrophila</taxon>
        <taxon>Lymnaeoidea</taxon>
        <taxon>Lymnaeidae</taxon>
        <taxon>Lymnaea</taxon>
    </lineage>
</organism>
<feature type="compositionally biased region" description="Polar residues" evidence="1">
    <location>
        <begin position="40"/>
        <end position="53"/>
    </location>
</feature>
<dbReference type="Proteomes" id="UP001497497">
    <property type="component" value="Unassembled WGS sequence"/>
</dbReference>
<feature type="region of interest" description="Disordered" evidence="1">
    <location>
        <begin position="111"/>
        <end position="150"/>
    </location>
</feature>
<feature type="non-terminal residue" evidence="2">
    <location>
        <position position="229"/>
    </location>
</feature>
<dbReference type="AlphaFoldDB" id="A0AAV2HZ59"/>
<reference evidence="2 3" key="1">
    <citation type="submission" date="2024-04" db="EMBL/GenBank/DDBJ databases">
        <authorList>
            <consortium name="Genoscope - CEA"/>
            <person name="William W."/>
        </authorList>
    </citation>
    <scope>NUCLEOTIDE SEQUENCE [LARGE SCALE GENOMIC DNA]</scope>
</reference>
<feature type="compositionally biased region" description="Polar residues" evidence="1">
    <location>
        <begin position="22"/>
        <end position="32"/>
    </location>
</feature>
<keyword evidence="3" id="KW-1185">Reference proteome</keyword>
<proteinExistence type="predicted"/>
<evidence type="ECO:0000256" key="1">
    <source>
        <dbReference type="SAM" id="MobiDB-lite"/>
    </source>
</evidence>
<sequence>PPAVKQRSAKPEHDVESDSDSPETATQQSTAEDQVDSLFVKNNSKVRTRSPSSELERKLQRKRALKKKGAAFPKIDDGLDLALAQIADPEGDDFDTLTRMETDADYRIQKDPFVRRDSGLGEYPNLQRRESQDSPPDNLNGGGGWRTPVRRQSKVTLNDNLFTLVFCMRDSLREEVVAAVENTTLRDAIEPVLLQKGLDVNSVHVFIANSRTPLPMSCDSLRLGGTTLE</sequence>
<feature type="region of interest" description="Disordered" evidence="1">
    <location>
        <begin position="1"/>
        <end position="69"/>
    </location>
</feature>
<accession>A0AAV2HZ59</accession>
<evidence type="ECO:0000313" key="3">
    <source>
        <dbReference type="Proteomes" id="UP001497497"/>
    </source>
</evidence>
<evidence type="ECO:0000313" key="2">
    <source>
        <dbReference type="EMBL" id="CAL1538093.1"/>
    </source>
</evidence>
<feature type="compositionally biased region" description="Basic residues" evidence="1">
    <location>
        <begin position="59"/>
        <end position="69"/>
    </location>
</feature>
<comment type="caution">
    <text evidence="2">The sequence shown here is derived from an EMBL/GenBank/DDBJ whole genome shotgun (WGS) entry which is preliminary data.</text>
</comment>
<dbReference type="EMBL" id="CAXITT010000284">
    <property type="protein sequence ID" value="CAL1538093.1"/>
    <property type="molecule type" value="Genomic_DNA"/>
</dbReference>
<protein>
    <submittedName>
        <fullName evidence="2">Uncharacterized protein</fullName>
    </submittedName>
</protein>
<gene>
    <name evidence="2" type="ORF">GSLYS_00011914001</name>
</gene>
<name>A0AAV2HZ59_LYMST</name>
<feature type="non-terminal residue" evidence="2">
    <location>
        <position position="1"/>
    </location>
</feature>